<dbReference type="EMBL" id="CP003345">
    <property type="protein sequence ID" value="AFM02990.1"/>
    <property type="molecule type" value="Genomic_DNA"/>
</dbReference>
<dbReference type="InterPro" id="IPR003848">
    <property type="entry name" value="DUF218"/>
</dbReference>
<dbReference type="PANTHER" id="PTHR30336:SF4">
    <property type="entry name" value="ENVELOPE BIOGENESIS FACTOR ELYC"/>
    <property type="match status" value="1"/>
</dbReference>
<organism evidence="2 3">
    <name type="scientific">Bernardetia litoralis (strain ATCC 23117 / DSM 6794 / NBRC 15988 / NCIMB 1366 / Fx l1 / Sio-4)</name>
    <name type="common">Flexibacter litoralis</name>
    <dbReference type="NCBI Taxonomy" id="880071"/>
    <lineage>
        <taxon>Bacteria</taxon>
        <taxon>Pseudomonadati</taxon>
        <taxon>Bacteroidota</taxon>
        <taxon>Cytophagia</taxon>
        <taxon>Cytophagales</taxon>
        <taxon>Bernardetiaceae</taxon>
        <taxon>Bernardetia</taxon>
    </lineage>
</organism>
<accession>I4AGA5</accession>
<evidence type="ECO:0000313" key="2">
    <source>
        <dbReference type="EMBL" id="AFM02990.1"/>
    </source>
</evidence>
<dbReference type="GO" id="GO:0005886">
    <property type="term" value="C:plasma membrane"/>
    <property type="evidence" value="ECO:0007669"/>
    <property type="project" value="TreeGrafter"/>
</dbReference>
<name>I4AGA5_BERLS</name>
<dbReference type="Gene3D" id="3.40.50.620">
    <property type="entry name" value="HUPs"/>
    <property type="match status" value="1"/>
</dbReference>
<dbReference type="CDD" id="cd06259">
    <property type="entry name" value="YdcF-like"/>
    <property type="match status" value="1"/>
</dbReference>
<dbReference type="KEGG" id="fli:Fleli_0515"/>
<dbReference type="Proteomes" id="UP000006054">
    <property type="component" value="Chromosome"/>
</dbReference>
<dbReference type="PANTHER" id="PTHR30336">
    <property type="entry name" value="INNER MEMBRANE PROTEIN, PROBABLE PERMEASE"/>
    <property type="match status" value="1"/>
</dbReference>
<dbReference type="GO" id="GO:0000270">
    <property type="term" value="P:peptidoglycan metabolic process"/>
    <property type="evidence" value="ECO:0007669"/>
    <property type="project" value="TreeGrafter"/>
</dbReference>
<sequence precursor="true">MPITWITLFLLIAVFIKKWRFNSLKIGVLSFLLFTNPFLANEMYLLWEIPPTPIKEVKKYELGIVLTGMSNAGKEPKDRIYASQGIDRLLQAVRLYKEGKIKKILIAGMSEEIDWITGEEKLPQRTYKYKDMLKDMCVKEEDILIETKSKNTYENAQLSAKFLQENNLNYNSINQNQILVITSAFHLRRSLGCFKEAGLEIDGFSTDFIATERKNTLTILSLIPTEDAMAKWGRIIHEIVGYVVYDITGKL</sequence>
<dbReference type="InterPro" id="IPR051599">
    <property type="entry name" value="Cell_Envelope_Assoc"/>
</dbReference>
<evidence type="ECO:0000259" key="1">
    <source>
        <dbReference type="Pfam" id="PF02698"/>
    </source>
</evidence>
<reference evidence="3" key="1">
    <citation type="submission" date="2012-06" db="EMBL/GenBank/DDBJ databases">
        <title>The complete genome of Flexibacter litoralis DSM 6794.</title>
        <authorList>
            <person name="Lucas S."/>
            <person name="Copeland A."/>
            <person name="Lapidus A."/>
            <person name="Glavina del Rio T."/>
            <person name="Dalin E."/>
            <person name="Tice H."/>
            <person name="Bruce D."/>
            <person name="Goodwin L."/>
            <person name="Pitluck S."/>
            <person name="Peters L."/>
            <person name="Ovchinnikova G."/>
            <person name="Lu M."/>
            <person name="Kyrpides N."/>
            <person name="Mavromatis K."/>
            <person name="Ivanova N."/>
            <person name="Brettin T."/>
            <person name="Detter J.C."/>
            <person name="Han C."/>
            <person name="Larimer F."/>
            <person name="Land M."/>
            <person name="Hauser L."/>
            <person name="Markowitz V."/>
            <person name="Cheng J.-F."/>
            <person name="Hugenholtz P."/>
            <person name="Woyke T."/>
            <person name="Wu D."/>
            <person name="Spring S."/>
            <person name="Lang E."/>
            <person name="Kopitz M."/>
            <person name="Brambilla E."/>
            <person name="Klenk H.-P."/>
            <person name="Eisen J.A."/>
        </authorList>
    </citation>
    <scope>NUCLEOTIDE SEQUENCE [LARGE SCALE GENOMIC DNA]</scope>
    <source>
        <strain evidence="3">ATCC 23117 / DSM 6794 / NBRC 15988 / NCIMB 1366 / Sio-4</strain>
    </source>
</reference>
<dbReference type="AlphaFoldDB" id="I4AGA5"/>
<dbReference type="GO" id="GO:0043164">
    <property type="term" value="P:Gram-negative-bacterium-type cell wall biogenesis"/>
    <property type="evidence" value="ECO:0007669"/>
    <property type="project" value="TreeGrafter"/>
</dbReference>
<dbReference type="STRING" id="880071.Fleli_0515"/>
<dbReference type="eggNOG" id="COG1434">
    <property type="taxonomic scope" value="Bacteria"/>
</dbReference>
<dbReference type="HOGENOM" id="CLU_053514_1_2_10"/>
<dbReference type="InterPro" id="IPR014729">
    <property type="entry name" value="Rossmann-like_a/b/a_fold"/>
</dbReference>
<dbReference type="Pfam" id="PF02698">
    <property type="entry name" value="DUF218"/>
    <property type="match status" value="1"/>
</dbReference>
<feature type="domain" description="DUF218" evidence="1">
    <location>
        <begin position="64"/>
        <end position="241"/>
    </location>
</feature>
<proteinExistence type="predicted"/>
<keyword evidence="3" id="KW-1185">Reference proteome</keyword>
<evidence type="ECO:0000313" key="3">
    <source>
        <dbReference type="Proteomes" id="UP000006054"/>
    </source>
</evidence>
<gene>
    <name evidence="2" type="ordered locus">Fleli_0515</name>
</gene>
<protein>
    <recommendedName>
        <fullName evidence="1">DUF218 domain-containing protein</fullName>
    </recommendedName>
</protein>